<gene>
    <name evidence="8" type="ORF">F5050DRAFT_1101162</name>
</gene>
<accession>A0ABQ8QKN1</accession>
<dbReference type="PANTHER" id="PTHR19818">
    <property type="entry name" value="ZINC FINGER PROTEIN ZIC AND GLI"/>
    <property type="match status" value="1"/>
</dbReference>
<dbReference type="Gene3D" id="3.30.160.60">
    <property type="entry name" value="Classic Zinc Finger"/>
    <property type="match status" value="2"/>
</dbReference>
<feature type="domain" description="C2H2-type" evidence="7">
    <location>
        <begin position="206"/>
        <end position="234"/>
    </location>
</feature>
<evidence type="ECO:0000256" key="1">
    <source>
        <dbReference type="ARBA" id="ARBA00022723"/>
    </source>
</evidence>
<dbReference type="InterPro" id="IPR050329">
    <property type="entry name" value="GLI_C2H2-zinc-finger"/>
</dbReference>
<evidence type="ECO:0000256" key="4">
    <source>
        <dbReference type="ARBA" id="ARBA00022833"/>
    </source>
</evidence>
<evidence type="ECO:0000256" key="6">
    <source>
        <dbReference type="SAM" id="MobiDB-lite"/>
    </source>
</evidence>
<proteinExistence type="predicted"/>
<evidence type="ECO:0000256" key="2">
    <source>
        <dbReference type="ARBA" id="ARBA00022737"/>
    </source>
</evidence>
<feature type="domain" description="C2H2-type" evidence="7">
    <location>
        <begin position="235"/>
        <end position="260"/>
    </location>
</feature>
<dbReference type="SUPFAM" id="SSF57667">
    <property type="entry name" value="beta-beta-alpha zinc fingers"/>
    <property type="match status" value="2"/>
</dbReference>
<dbReference type="SMART" id="SM00355">
    <property type="entry name" value="ZnF_C2H2"/>
    <property type="match status" value="3"/>
</dbReference>
<keyword evidence="3 5" id="KW-0863">Zinc-finger</keyword>
<evidence type="ECO:0000256" key="5">
    <source>
        <dbReference type="PROSITE-ProRule" id="PRU00042"/>
    </source>
</evidence>
<keyword evidence="9" id="KW-1185">Reference proteome</keyword>
<protein>
    <recommendedName>
        <fullName evidence="7">C2H2-type domain-containing protein</fullName>
    </recommendedName>
</protein>
<evidence type="ECO:0000259" key="7">
    <source>
        <dbReference type="PROSITE" id="PS50157"/>
    </source>
</evidence>
<evidence type="ECO:0000313" key="9">
    <source>
        <dbReference type="Proteomes" id="UP001163828"/>
    </source>
</evidence>
<dbReference type="PROSITE" id="PS50157">
    <property type="entry name" value="ZINC_FINGER_C2H2_2"/>
    <property type="match status" value="2"/>
</dbReference>
<dbReference type="InterPro" id="IPR036236">
    <property type="entry name" value="Znf_C2H2_sf"/>
</dbReference>
<feature type="compositionally biased region" description="Low complexity" evidence="6">
    <location>
        <begin position="19"/>
        <end position="37"/>
    </location>
</feature>
<evidence type="ECO:0000256" key="3">
    <source>
        <dbReference type="ARBA" id="ARBA00022771"/>
    </source>
</evidence>
<name>A0ABQ8QKN1_9AGAR</name>
<dbReference type="EMBL" id="MU790547">
    <property type="protein sequence ID" value="KAJ3999008.1"/>
    <property type="molecule type" value="Genomic_DNA"/>
</dbReference>
<dbReference type="Proteomes" id="UP001163828">
    <property type="component" value="Unassembled WGS sequence"/>
</dbReference>
<keyword evidence="4" id="KW-0862">Zinc</keyword>
<feature type="region of interest" description="Disordered" evidence="6">
    <location>
        <begin position="107"/>
        <end position="128"/>
    </location>
</feature>
<dbReference type="PROSITE" id="PS00028">
    <property type="entry name" value="ZINC_FINGER_C2H2_1"/>
    <property type="match status" value="2"/>
</dbReference>
<sequence>MFRLFEKPLTAPKAGAGHSSSNCTSPTLTSTCTTPISEAGSHKRPRSEYDLGAGDEDNRSDTSCSSEMSPGGIRIVRKRKELFDDPHPWSSNAPDHSPSFYSPLTVMSRQKPGSSRKNPPLRINTNFTSPSTTPKAVYTFKCSRGCPVDQLEALHGACCSPHKWATFAQQDERNIFKCRWEDCQYKAKKQLVKRHIETTHMRLKPFVCDFCGNRFPQRTSLNVHVASKHTHDKPYKCPYKDCDEAYNDPARLHRHKTDVHNYIPKSRECRATQEKIDDCVRSFQRLRTAPLGPRLS</sequence>
<reference evidence="8" key="1">
    <citation type="submission" date="2022-08" db="EMBL/GenBank/DDBJ databases">
        <authorList>
            <consortium name="DOE Joint Genome Institute"/>
            <person name="Min B."/>
            <person name="Riley R."/>
            <person name="Sierra-Patev S."/>
            <person name="Naranjo-Ortiz M."/>
            <person name="Looney B."/>
            <person name="Konkel Z."/>
            <person name="Slot J.C."/>
            <person name="Sakamoto Y."/>
            <person name="Steenwyk J.L."/>
            <person name="Rokas A."/>
            <person name="Carro J."/>
            <person name="Camarero S."/>
            <person name="Ferreira P."/>
            <person name="Molpeceres G."/>
            <person name="Ruiz-Duenas F.J."/>
            <person name="Serrano A."/>
            <person name="Henrissat B."/>
            <person name="Drula E."/>
            <person name="Hughes K.W."/>
            <person name="Mata J.L."/>
            <person name="Ishikawa N.K."/>
            <person name="Vargas-Isla R."/>
            <person name="Ushijima S."/>
            <person name="Smith C.A."/>
            <person name="Ahrendt S."/>
            <person name="Andreopoulos W."/>
            <person name="He G."/>
            <person name="Labutti K."/>
            <person name="Lipzen A."/>
            <person name="Ng V."/>
            <person name="Sandor L."/>
            <person name="Barry K."/>
            <person name="Martinez A.T."/>
            <person name="Xiao Y."/>
            <person name="Gibbons J.G."/>
            <person name="Terashima K."/>
            <person name="Hibbett D.S."/>
            <person name="Grigoriev I.V."/>
        </authorList>
    </citation>
    <scope>NUCLEOTIDE SEQUENCE</scope>
    <source>
        <strain evidence="8">TFB10827</strain>
    </source>
</reference>
<dbReference type="InterPro" id="IPR013087">
    <property type="entry name" value="Znf_C2H2_type"/>
</dbReference>
<keyword evidence="2" id="KW-0677">Repeat</keyword>
<evidence type="ECO:0000313" key="8">
    <source>
        <dbReference type="EMBL" id="KAJ3999008.1"/>
    </source>
</evidence>
<keyword evidence="1" id="KW-0479">Metal-binding</keyword>
<organism evidence="8 9">
    <name type="scientific">Lentinula boryana</name>
    <dbReference type="NCBI Taxonomy" id="40481"/>
    <lineage>
        <taxon>Eukaryota</taxon>
        <taxon>Fungi</taxon>
        <taxon>Dikarya</taxon>
        <taxon>Basidiomycota</taxon>
        <taxon>Agaricomycotina</taxon>
        <taxon>Agaricomycetes</taxon>
        <taxon>Agaricomycetidae</taxon>
        <taxon>Agaricales</taxon>
        <taxon>Marasmiineae</taxon>
        <taxon>Omphalotaceae</taxon>
        <taxon>Lentinula</taxon>
    </lineage>
</organism>
<feature type="region of interest" description="Disordered" evidence="6">
    <location>
        <begin position="1"/>
        <end position="71"/>
    </location>
</feature>
<comment type="caution">
    <text evidence="8">The sequence shown here is derived from an EMBL/GenBank/DDBJ whole genome shotgun (WGS) entry which is preliminary data.</text>
</comment>
<dbReference type="PANTHER" id="PTHR19818:SF139">
    <property type="entry name" value="PAIR-RULE PROTEIN ODD-PAIRED"/>
    <property type="match status" value="1"/>
</dbReference>